<dbReference type="RefSeq" id="WP_111278398.1">
    <property type="nucleotide sequence ID" value="NZ_QFYS01000013.1"/>
</dbReference>
<dbReference type="SUPFAM" id="SSF53335">
    <property type="entry name" value="S-adenosyl-L-methionine-dependent methyltransferases"/>
    <property type="match status" value="1"/>
</dbReference>
<dbReference type="PIRSF" id="PIRSF003085">
    <property type="entry name" value="CMAS"/>
    <property type="match status" value="1"/>
</dbReference>
<name>A0A328B3Y4_9CAUL</name>
<comment type="similarity">
    <text evidence="1">Belongs to the CFA/CMAS family.</text>
</comment>
<evidence type="ECO:0000313" key="6">
    <source>
        <dbReference type="EMBL" id="RAK62110.1"/>
    </source>
</evidence>
<evidence type="ECO:0000256" key="1">
    <source>
        <dbReference type="ARBA" id="ARBA00010815"/>
    </source>
</evidence>
<evidence type="ECO:0000256" key="2">
    <source>
        <dbReference type="ARBA" id="ARBA00022603"/>
    </source>
</evidence>
<keyword evidence="3 6" id="KW-0808">Transferase</keyword>
<keyword evidence="2 6" id="KW-0489">Methyltransferase</keyword>
<dbReference type="InterPro" id="IPR050723">
    <property type="entry name" value="CFA/CMAS"/>
</dbReference>
<proteinExistence type="inferred from homology"/>
<protein>
    <submittedName>
        <fullName evidence="6">Class I SAM-dependent methyltransferase</fullName>
    </submittedName>
</protein>
<keyword evidence="7" id="KW-1185">Reference proteome</keyword>
<dbReference type="Proteomes" id="UP000249524">
    <property type="component" value="Unassembled WGS sequence"/>
</dbReference>
<dbReference type="AlphaFoldDB" id="A0A328B3Y4"/>
<dbReference type="Gene3D" id="3.40.50.150">
    <property type="entry name" value="Vaccinia Virus protein VP39"/>
    <property type="match status" value="1"/>
</dbReference>
<dbReference type="GO" id="GO:0008610">
    <property type="term" value="P:lipid biosynthetic process"/>
    <property type="evidence" value="ECO:0007669"/>
    <property type="project" value="InterPro"/>
</dbReference>
<accession>A0A328B3Y4</accession>
<evidence type="ECO:0000256" key="4">
    <source>
        <dbReference type="ARBA" id="ARBA00022691"/>
    </source>
</evidence>
<evidence type="ECO:0000313" key="7">
    <source>
        <dbReference type="Proteomes" id="UP000249524"/>
    </source>
</evidence>
<reference evidence="6 7" key="1">
    <citation type="submission" date="2018-05" db="EMBL/GenBank/DDBJ databases">
        <authorList>
            <person name="Lanie J.A."/>
            <person name="Ng W.-L."/>
            <person name="Kazmierczak K.M."/>
            <person name="Andrzejewski T.M."/>
            <person name="Davidsen T.M."/>
            <person name="Wayne K.J."/>
            <person name="Tettelin H."/>
            <person name="Glass J.I."/>
            <person name="Rusch D."/>
            <person name="Podicherti R."/>
            <person name="Tsui H.-C.T."/>
            <person name="Winkler M.E."/>
        </authorList>
    </citation>
    <scope>NUCLEOTIDE SEQUENCE [LARGE SCALE GENOMIC DNA]</scope>
    <source>
        <strain evidence="6 7">BUT-10</strain>
    </source>
</reference>
<dbReference type="EMBL" id="QFYS01000013">
    <property type="protein sequence ID" value="RAK62110.1"/>
    <property type="molecule type" value="Genomic_DNA"/>
</dbReference>
<keyword evidence="5" id="KW-0443">Lipid metabolism</keyword>
<dbReference type="Pfam" id="PF02353">
    <property type="entry name" value="CMAS"/>
    <property type="match status" value="1"/>
</dbReference>
<dbReference type="GO" id="GO:0032259">
    <property type="term" value="P:methylation"/>
    <property type="evidence" value="ECO:0007669"/>
    <property type="project" value="UniProtKB-KW"/>
</dbReference>
<dbReference type="GO" id="GO:0008168">
    <property type="term" value="F:methyltransferase activity"/>
    <property type="evidence" value="ECO:0007669"/>
    <property type="project" value="UniProtKB-KW"/>
</dbReference>
<keyword evidence="4" id="KW-0949">S-adenosyl-L-methionine</keyword>
<dbReference type="InterPro" id="IPR029063">
    <property type="entry name" value="SAM-dependent_MTases_sf"/>
</dbReference>
<dbReference type="PANTHER" id="PTHR43667:SF1">
    <property type="entry name" value="CYCLOPROPANE-FATTY-ACYL-PHOSPHOLIPID SYNTHASE"/>
    <property type="match status" value="1"/>
</dbReference>
<dbReference type="PANTHER" id="PTHR43667">
    <property type="entry name" value="CYCLOPROPANE-FATTY-ACYL-PHOSPHOLIPID SYNTHASE"/>
    <property type="match status" value="1"/>
</dbReference>
<dbReference type="InterPro" id="IPR003333">
    <property type="entry name" value="CMAS"/>
</dbReference>
<dbReference type="OrthoDB" id="9782855at2"/>
<comment type="caution">
    <text evidence="6">The sequence shown here is derived from an EMBL/GenBank/DDBJ whole genome shotgun (WGS) entry which is preliminary data.</text>
</comment>
<organism evidence="6 7">
    <name type="scientific">Phenylobacterium kunshanense</name>
    <dbReference type="NCBI Taxonomy" id="1445034"/>
    <lineage>
        <taxon>Bacteria</taxon>
        <taxon>Pseudomonadati</taxon>
        <taxon>Pseudomonadota</taxon>
        <taxon>Alphaproteobacteria</taxon>
        <taxon>Caulobacterales</taxon>
        <taxon>Caulobacteraceae</taxon>
        <taxon>Phenylobacterium</taxon>
    </lineage>
</organism>
<evidence type="ECO:0000256" key="3">
    <source>
        <dbReference type="ARBA" id="ARBA00022679"/>
    </source>
</evidence>
<evidence type="ECO:0000256" key="5">
    <source>
        <dbReference type="ARBA" id="ARBA00023098"/>
    </source>
</evidence>
<gene>
    <name evidence="6" type="ORF">DJ019_19730</name>
</gene>
<dbReference type="CDD" id="cd02440">
    <property type="entry name" value="AdoMet_MTases"/>
    <property type="match status" value="1"/>
</dbReference>
<sequence length="404" mass="45117">MGLQAVLQKIVRSGDLTVKLPGGGQIRLGDGTGPALVCRVTSAAWAARIAAKPGLGVGEAYMDGGLVLEQGGIDEFIDLVGENAKYKVSKRGGLKKWLRRTLREANDRVAARKNVAHHYDLSYDLYRRFLDEDMQYSCAYFARPDMTLEEAQVAKKRHIAAKLCLEPGQSVVEIGCGWGGLALTLVEEAGVEVDAITLSVEQLKVAKARAEAKGLAHKARFSLTDYRDLQGTYDRVLSVAMFEAVGRPNYQEYFDGVARLMKDDGVALIHSIGRPEGGAVTNAWIDKYIFPGGYSPALSEVMPAIEKAGLLVTDVEILRLHYAETIRHWRERFAKVRSEIAELYDERFCRMWEFYLGISEQSFRHRRQFIFQIQLAKRVDVVPITRDYIGETERAMGKPARKVA</sequence>